<evidence type="ECO:0000313" key="2">
    <source>
        <dbReference type="EMBL" id="CAA9583563.1"/>
    </source>
</evidence>
<name>A0A6J4VMY5_9BACT</name>
<organism evidence="2">
    <name type="scientific">uncultured Thermomicrobiales bacterium</name>
    <dbReference type="NCBI Taxonomy" id="1645740"/>
    <lineage>
        <taxon>Bacteria</taxon>
        <taxon>Pseudomonadati</taxon>
        <taxon>Thermomicrobiota</taxon>
        <taxon>Thermomicrobia</taxon>
        <taxon>Thermomicrobiales</taxon>
        <taxon>environmental samples</taxon>
    </lineage>
</organism>
<keyword evidence="1" id="KW-1133">Transmembrane helix</keyword>
<feature type="transmembrane region" description="Helical" evidence="1">
    <location>
        <begin position="34"/>
        <end position="52"/>
    </location>
</feature>
<proteinExistence type="predicted"/>
<evidence type="ECO:0000256" key="1">
    <source>
        <dbReference type="SAM" id="Phobius"/>
    </source>
</evidence>
<dbReference type="AlphaFoldDB" id="A0A6J4VMY5"/>
<feature type="non-terminal residue" evidence="2">
    <location>
        <position position="1"/>
    </location>
</feature>
<sequence length="97" mass="10267">RRGGTAAWGWIGLTLAAGIAGLVLSSLVPVVGPILGLVGGIVMVGLFFSPLLRQVGAPPEASSSTMWRGKVVDLPPRGGLFATLGYYWRRFRRGRGF</sequence>
<keyword evidence="1" id="KW-0812">Transmembrane</keyword>
<reference evidence="2" key="1">
    <citation type="submission" date="2020-02" db="EMBL/GenBank/DDBJ databases">
        <authorList>
            <person name="Meier V. D."/>
        </authorList>
    </citation>
    <scope>NUCLEOTIDE SEQUENCE</scope>
    <source>
        <strain evidence="2">AVDCRST_MAG88</strain>
    </source>
</reference>
<dbReference type="EMBL" id="CADCWM010000883">
    <property type="protein sequence ID" value="CAA9583563.1"/>
    <property type="molecule type" value="Genomic_DNA"/>
</dbReference>
<protein>
    <submittedName>
        <fullName evidence="2">Uncharacterized protein</fullName>
    </submittedName>
</protein>
<gene>
    <name evidence="2" type="ORF">AVDCRST_MAG88-3637</name>
</gene>
<feature type="transmembrane region" description="Helical" evidence="1">
    <location>
        <begin position="7"/>
        <end position="28"/>
    </location>
</feature>
<keyword evidence="1" id="KW-0472">Membrane</keyword>
<accession>A0A6J4VMY5</accession>